<keyword evidence="11" id="KW-1185">Reference proteome</keyword>
<protein>
    <submittedName>
        <fullName evidence="12">UEV domain-containing protein</fullName>
    </submittedName>
</protein>
<evidence type="ECO:0000313" key="11">
    <source>
        <dbReference type="Proteomes" id="UP000038045"/>
    </source>
</evidence>
<evidence type="ECO:0000256" key="7">
    <source>
        <dbReference type="PROSITE-ProRule" id="PRU00644"/>
    </source>
</evidence>
<comment type="subcellular location">
    <subcellularLocation>
        <location evidence="1">Endosome</location>
    </subcellularLocation>
</comment>
<dbReference type="PANTHER" id="PTHR23306:SF3">
    <property type="entry name" value="TUMOR SUPPRESSOR PROTEIN 101"/>
    <property type="match status" value="1"/>
</dbReference>
<dbReference type="Gene3D" id="6.10.140.820">
    <property type="match status" value="1"/>
</dbReference>
<dbReference type="GO" id="GO:0000813">
    <property type="term" value="C:ESCRT I complex"/>
    <property type="evidence" value="ECO:0007669"/>
    <property type="project" value="TreeGrafter"/>
</dbReference>
<dbReference type="SUPFAM" id="SSF140111">
    <property type="entry name" value="Endosomal sorting complex assembly domain"/>
    <property type="match status" value="1"/>
</dbReference>
<organism evidence="11 12">
    <name type="scientific">Parastrongyloides trichosuri</name>
    <name type="common">Possum-specific nematode worm</name>
    <dbReference type="NCBI Taxonomy" id="131310"/>
    <lineage>
        <taxon>Eukaryota</taxon>
        <taxon>Metazoa</taxon>
        <taxon>Ecdysozoa</taxon>
        <taxon>Nematoda</taxon>
        <taxon>Chromadorea</taxon>
        <taxon>Rhabditida</taxon>
        <taxon>Tylenchina</taxon>
        <taxon>Panagrolaimomorpha</taxon>
        <taxon>Strongyloidoidea</taxon>
        <taxon>Strongyloididae</taxon>
        <taxon>Parastrongyloides</taxon>
    </lineage>
</organism>
<feature type="coiled-coil region" evidence="8">
    <location>
        <begin position="209"/>
        <end position="264"/>
    </location>
</feature>
<evidence type="ECO:0000256" key="8">
    <source>
        <dbReference type="SAM" id="Coils"/>
    </source>
</evidence>
<dbReference type="Gene3D" id="6.10.250.370">
    <property type="match status" value="1"/>
</dbReference>
<evidence type="ECO:0000256" key="6">
    <source>
        <dbReference type="ARBA" id="ARBA00023054"/>
    </source>
</evidence>
<dbReference type="SUPFAM" id="SSF54495">
    <property type="entry name" value="UBC-like"/>
    <property type="match status" value="1"/>
</dbReference>
<dbReference type="GO" id="GO:0043130">
    <property type="term" value="F:ubiquitin binding"/>
    <property type="evidence" value="ECO:0007669"/>
    <property type="project" value="TreeGrafter"/>
</dbReference>
<sequence>MSGTLKNNLKYVNNTYVDRAESDISKALTIFPCLKDDIYNFTYPSGKKIPVVQLIGTIPVNIKGYTYNIPIAIYVDKKHPYVAPFCYVKPTENMSIKESLNVDITGRIYLQYLNEWKYPSHTLLNLIRTMCSKFEETCPVYTKRITTIPKNESNLPYPEVSSNLITPRVPQHNRLNNENDIMRTSLITAIEEKFERLLSNKINILSIDYDKIYSQLEEMLNNEKKLKQNLIDIKSDQTSLEIYIKECKEQIEEMDKILQTKQNRKCESPTKWIDEVLVTQSPIHDQIFRNYILDCVYDDMFYYLSQSLKKGVLSLNEYLKQIRIISQDQFIHRATVIKAKQASGLD</sequence>
<dbReference type="GO" id="GO:0015031">
    <property type="term" value="P:protein transport"/>
    <property type="evidence" value="ECO:0007669"/>
    <property type="project" value="UniProtKB-UniRule"/>
</dbReference>
<keyword evidence="5 7" id="KW-0653">Protein transport</keyword>
<evidence type="ECO:0000256" key="1">
    <source>
        <dbReference type="ARBA" id="ARBA00004177"/>
    </source>
</evidence>
<evidence type="ECO:0000256" key="4">
    <source>
        <dbReference type="ARBA" id="ARBA00022753"/>
    </source>
</evidence>
<evidence type="ECO:0000259" key="9">
    <source>
        <dbReference type="PROSITE" id="PS51312"/>
    </source>
</evidence>
<keyword evidence="4" id="KW-0967">Endosome</keyword>
<evidence type="ECO:0000256" key="3">
    <source>
        <dbReference type="ARBA" id="ARBA00022448"/>
    </source>
</evidence>
<dbReference type="InterPro" id="IPR017916">
    <property type="entry name" value="SB_dom"/>
</dbReference>
<name>A0A0N4ZS64_PARTI</name>
<keyword evidence="6 8" id="KW-0175">Coiled coil</keyword>
<dbReference type="PROSITE" id="PS51312">
    <property type="entry name" value="SB"/>
    <property type="match status" value="1"/>
</dbReference>
<evidence type="ECO:0000259" key="10">
    <source>
        <dbReference type="PROSITE" id="PS51322"/>
    </source>
</evidence>
<accession>A0A0N4ZS64</accession>
<feature type="domain" description="UEV" evidence="10">
    <location>
        <begin position="1"/>
        <end position="144"/>
    </location>
</feature>
<reference evidence="12" key="1">
    <citation type="submission" date="2017-02" db="UniProtKB">
        <authorList>
            <consortium name="WormBaseParasite"/>
        </authorList>
    </citation>
    <scope>IDENTIFICATION</scope>
</reference>
<dbReference type="PANTHER" id="PTHR23306">
    <property type="entry name" value="TUMOR SUSCEPTIBILITY GENE 101 PROTEIN-RELATED"/>
    <property type="match status" value="1"/>
</dbReference>
<dbReference type="WBParaSite" id="PTRK_0001134500.1">
    <property type="protein sequence ID" value="PTRK_0001134500.1"/>
    <property type="gene ID" value="PTRK_0001134500"/>
</dbReference>
<dbReference type="STRING" id="131310.A0A0N4ZS64"/>
<dbReference type="CDD" id="cd11685">
    <property type="entry name" value="UEV_TSG101-like"/>
    <property type="match status" value="1"/>
</dbReference>
<dbReference type="Pfam" id="PF05743">
    <property type="entry name" value="UEV"/>
    <property type="match status" value="1"/>
</dbReference>
<evidence type="ECO:0000256" key="2">
    <source>
        <dbReference type="ARBA" id="ARBA00009594"/>
    </source>
</evidence>
<dbReference type="Gene3D" id="3.10.110.10">
    <property type="entry name" value="Ubiquitin Conjugating Enzyme"/>
    <property type="match status" value="1"/>
</dbReference>
<evidence type="ECO:0000256" key="5">
    <source>
        <dbReference type="ARBA" id="ARBA00022927"/>
    </source>
</evidence>
<proteinExistence type="inferred from homology"/>
<dbReference type="InterPro" id="IPR037202">
    <property type="entry name" value="ESCRT_assembly_dom"/>
</dbReference>
<dbReference type="Pfam" id="PF09454">
    <property type="entry name" value="Vps23_core"/>
    <property type="match status" value="1"/>
</dbReference>
<dbReference type="PROSITE" id="PS51322">
    <property type="entry name" value="UEV"/>
    <property type="match status" value="1"/>
</dbReference>
<dbReference type="InterPro" id="IPR052070">
    <property type="entry name" value="ESCRT-I_UEV_domain"/>
</dbReference>
<dbReference type="GO" id="GO:0008333">
    <property type="term" value="P:endosome to lysosome transport"/>
    <property type="evidence" value="ECO:0007669"/>
    <property type="project" value="TreeGrafter"/>
</dbReference>
<comment type="similarity">
    <text evidence="2">Belongs to the ubiquitin-conjugating enzyme family. UEV subfamily.</text>
</comment>
<dbReference type="AlphaFoldDB" id="A0A0N4ZS64"/>
<keyword evidence="3 7" id="KW-0813">Transport</keyword>
<evidence type="ECO:0000313" key="12">
    <source>
        <dbReference type="WBParaSite" id="PTRK_0001134500.1"/>
    </source>
</evidence>
<dbReference type="Proteomes" id="UP000038045">
    <property type="component" value="Unplaced"/>
</dbReference>
<feature type="domain" description="SB" evidence="9">
    <location>
        <begin position="281"/>
        <end position="346"/>
    </location>
</feature>
<dbReference type="InterPro" id="IPR016135">
    <property type="entry name" value="UBQ-conjugating_enzyme/RWD"/>
</dbReference>
<dbReference type="InterPro" id="IPR008883">
    <property type="entry name" value="UEV_N"/>
</dbReference>